<comment type="caution">
    <text evidence="2">The sequence shown here is derived from an EMBL/GenBank/DDBJ whole genome shotgun (WGS) entry which is preliminary data.</text>
</comment>
<dbReference type="PANTHER" id="PTHR34107:SF2">
    <property type="entry name" value="SLL0888 PROTEIN"/>
    <property type="match status" value="1"/>
</dbReference>
<dbReference type="Gene3D" id="3.90.1570.10">
    <property type="entry name" value="tt1808, chain A"/>
    <property type="match status" value="1"/>
</dbReference>
<dbReference type="Proteomes" id="UP000238634">
    <property type="component" value="Unassembled WGS sequence"/>
</dbReference>
<dbReference type="CDD" id="cd06260">
    <property type="entry name" value="DUF820-like"/>
    <property type="match status" value="1"/>
</dbReference>
<dbReference type="RefSeq" id="WP_073069642.1">
    <property type="nucleotide sequence ID" value="NZ_MPPI01000003.1"/>
</dbReference>
<organism evidence="2 3">
    <name type="scientific">Phormidesmis priestleyi ULC007</name>
    <dbReference type="NCBI Taxonomy" id="1920490"/>
    <lineage>
        <taxon>Bacteria</taxon>
        <taxon>Bacillati</taxon>
        <taxon>Cyanobacteriota</taxon>
        <taxon>Cyanophyceae</taxon>
        <taxon>Leptolyngbyales</taxon>
        <taxon>Leptolyngbyaceae</taxon>
        <taxon>Phormidesmis</taxon>
    </lineage>
</organism>
<reference evidence="2 3" key="2">
    <citation type="submission" date="2018-03" db="EMBL/GenBank/DDBJ databases">
        <title>The ancient ancestry and fast evolution of plastids.</title>
        <authorList>
            <person name="Moore K.R."/>
            <person name="Magnabosco C."/>
            <person name="Momper L."/>
            <person name="Gold D.A."/>
            <person name="Bosak T."/>
            <person name="Fournier G.P."/>
        </authorList>
    </citation>
    <scope>NUCLEOTIDE SEQUENCE [LARGE SCALE GENOMIC DNA]</scope>
    <source>
        <strain evidence="2 3">ULC007</strain>
    </source>
</reference>
<dbReference type="OrthoDB" id="428427at2"/>
<accession>A0A2T1DCW1</accession>
<name>A0A2T1DCW1_9CYAN</name>
<keyword evidence="3" id="KW-1185">Reference proteome</keyword>
<dbReference type="STRING" id="1920490.GCA_001895925_02948"/>
<evidence type="ECO:0000313" key="3">
    <source>
        <dbReference type="Proteomes" id="UP000238634"/>
    </source>
</evidence>
<dbReference type="GO" id="GO:0004519">
    <property type="term" value="F:endonuclease activity"/>
    <property type="evidence" value="ECO:0007669"/>
    <property type="project" value="UniProtKB-KW"/>
</dbReference>
<dbReference type="SUPFAM" id="SSF52980">
    <property type="entry name" value="Restriction endonuclease-like"/>
    <property type="match status" value="1"/>
</dbReference>
<evidence type="ECO:0000313" key="2">
    <source>
        <dbReference type="EMBL" id="PSB18328.1"/>
    </source>
</evidence>
<evidence type="ECO:0000259" key="1">
    <source>
        <dbReference type="Pfam" id="PF05685"/>
    </source>
</evidence>
<keyword evidence="2" id="KW-0378">Hydrolase</keyword>
<proteinExistence type="predicted"/>
<dbReference type="EMBL" id="PVWG01000018">
    <property type="protein sequence ID" value="PSB18328.1"/>
    <property type="molecule type" value="Genomic_DNA"/>
</dbReference>
<dbReference type="InterPro" id="IPR011335">
    <property type="entry name" value="Restrct_endonuc-II-like"/>
</dbReference>
<dbReference type="InterPro" id="IPR008538">
    <property type="entry name" value="Uma2"/>
</dbReference>
<keyword evidence="2" id="KW-0540">Nuclease</keyword>
<dbReference type="PANTHER" id="PTHR34107">
    <property type="entry name" value="SLL0198 PROTEIN-RELATED"/>
    <property type="match status" value="1"/>
</dbReference>
<reference evidence="2 3" key="1">
    <citation type="submission" date="2018-02" db="EMBL/GenBank/DDBJ databases">
        <authorList>
            <person name="Cohen D.B."/>
            <person name="Kent A.D."/>
        </authorList>
    </citation>
    <scope>NUCLEOTIDE SEQUENCE [LARGE SCALE GENOMIC DNA]</scope>
    <source>
        <strain evidence="2 3">ULC007</strain>
    </source>
</reference>
<gene>
    <name evidence="2" type="ORF">C7B65_15630</name>
</gene>
<feature type="domain" description="Putative restriction endonuclease" evidence="1">
    <location>
        <begin position="12"/>
        <end position="186"/>
    </location>
</feature>
<protein>
    <submittedName>
        <fullName evidence="2">Uma2 family endonuclease</fullName>
    </submittedName>
</protein>
<dbReference type="AlphaFoldDB" id="A0A2T1DCW1"/>
<dbReference type="InterPro" id="IPR012296">
    <property type="entry name" value="Nuclease_put_TT1808"/>
</dbReference>
<dbReference type="Pfam" id="PF05685">
    <property type="entry name" value="Uma2"/>
    <property type="match status" value="1"/>
</dbReference>
<sequence length="196" mass="21908">MTQAKPRFRTIEEYLDYDDGTDTRYELVNGELVEKGAESTLNTQIAVFLIAAFLQLGISYSRLGIKQQISVSSSEVTAREPDLMVHSEESAIAISGQKQALLTFEMPIPSLVIEVVSPGKPGSDNYNRNYVEKPKEYAARGIPEFWQIDPDRTVLAVLTLKDEAYQSRKFRGDNQVVSVMFPDLQLMADQILRAGG</sequence>
<keyword evidence="2" id="KW-0255">Endonuclease</keyword>